<dbReference type="Proteomes" id="UP000784294">
    <property type="component" value="Unassembled WGS sequence"/>
</dbReference>
<protein>
    <submittedName>
        <fullName evidence="1">Uncharacterized protein</fullName>
    </submittedName>
</protein>
<dbReference type="EMBL" id="CAAALY010087258">
    <property type="protein sequence ID" value="VEL27436.1"/>
    <property type="molecule type" value="Genomic_DNA"/>
</dbReference>
<keyword evidence="2" id="KW-1185">Reference proteome</keyword>
<comment type="caution">
    <text evidence="1">The sequence shown here is derived from an EMBL/GenBank/DDBJ whole genome shotgun (WGS) entry which is preliminary data.</text>
</comment>
<accession>A0A3S5ASQ2</accession>
<gene>
    <name evidence="1" type="ORF">PXEA_LOCUS20876</name>
</gene>
<evidence type="ECO:0000313" key="2">
    <source>
        <dbReference type="Proteomes" id="UP000784294"/>
    </source>
</evidence>
<evidence type="ECO:0000313" key="1">
    <source>
        <dbReference type="EMBL" id="VEL27436.1"/>
    </source>
</evidence>
<name>A0A3S5ASQ2_9PLAT</name>
<organism evidence="1 2">
    <name type="scientific">Protopolystoma xenopodis</name>
    <dbReference type="NCBI Taxonomy" id="117903"/>
    <lineage>
        <taxon>Eukaryota</taxon>
        <taxon>Metazoa</taxon>
        <taxon>Spiralia</taxon>
        <taxon>Lophotrochozoa</taxon>
        <taxon>Platyhelminthes</taxon>
        <taxon>Monogenea</taxon>
        <taxon>Polyopisthocotylea</taxon>
        <taxon>Polystomatidea</taxon>
        <taxon>Polystomatidae</taxon>
        <taxon>Protopolystoma</taxon>
    </lineage>
</organism>
<sequence>MTAGSTFRAANHKLFSSGPCSFWQPVFLHFIHDLVPHQVVKNTAEQFRQKRQLRQCQVLVPETSEQAGRCKKSKQCHATKRDHDHLKGYSLQVLVSKGTSCPNVWAEAFERSKR</sequence>
<reference evidence="1" key="1">
    <citation type="submission" date="2018-11" db="EMBL/GenBank/DDBJ databases">
        <authorList>
            <consortium name="Pathogen Informatics"/>
        </authorList>
    </citation>
    <scope>NUCLEOTIDE SEQUENCE</scope>
</reference>
<dbReference type="AlphaFoldDB" id="A0A3S5ASQ2"/>
<proteinExistence type="predicted"/>